<gene>
    <name evidence="2" type="ORF">P7K49_016704</name>
</gene>
<sequence>MEMGHGMIEAEGIILKGDRKKASKDKEPLLGIPVPDKMARTESTGSTTKPGPEDAAER</sequence>
<reference evidence="2 3" key="1">
    <citation type="submission" date="2023-05" db="EMBL/GenBank/DDBJ databases">
        <title>B98-5 Cell Line De Novo Hybrid Assembly: An Optical Mapping Approach.</title>
        <authorList>
            <person name="Kananen K."/>
            <person name="Auerbach J.A."/>
            <person name="Kautto E."/>
            <person name="Blachly J.S."/>
        </authorList>
    </citation>
    <scope>NUCLEOTIDE SEQUENCE [LARGE SCALE GENOMIC DNA]</scope>
    <source>
        <strain evidence="2">B95-8</strain>
        <tissue evidence="2">Cell line</tissue>
    </source>
</reference>
<accession>A0ABQ9VDM0</accession>
<proteinExistence type="predicted"/>
<feature type="region of interest" description="Disordered" evidence="1">
    <location>
        <begin position="15"/>
        <end position="58"/>
    </location>
</feature>
<evidence type="ECO:0000256" key="1">
    <source>
        <dbReference type="SAM" id="MobiDB-lite"/>
    </source>
</evidence>
<comment type="caution">
    <text evidence="2">The sequence shown here is derived from an EMBL/GenBank/DDBJ whole genome shotgun (WGS) entry which is preliminary data.</text>
</comment>
<evidence type="ECO:0000313" key="2">
    <source>
        <dbReference type="EMBL" id="KAK2107190.1"/>
    </source>
</evidence>
<name>A0ABQ9VDM0_SAGOE</name>
<dbReference type="EMBL" id="JASSZA010000007">
    <property type="protein sequence ID" value="KAK2107190.1"/>
    <property type="molecule type" value="Genomic_DNA"/>
</dbReference>
<evidence type="ECO:0000313" key="3">
    <source>
        <dbReference type="Proteomes" id="UP001266305"/>
    </source>
</evidence>
<organism evidence="2 3">
    <name type="scientific">Saguinus oedipus</name>
    <name type="common">Cotton-top tamarin</name>
    <name type="synonym">Oedipomidas oedipus</name>
    <dbReference type="NCBI Taxonomy" id="9490"/>
    <lineage>
        <taxon>Eukaryota</taxon>
        <taxon>Metazoa</taxon>
        <taxon>Chordata</taxon>
        <taxon>Craniata</taxon>
        <taxon>Vertebrata</taxon>
        <taxon>Euteleostomi</taxon>
        <taxon>Mammalia</taxon>
        <taxon>Eutheria</taxon>
        <taxon>Euarchontoglires</taxon>
        <taxon>Primates</taxon>
        <taxon>Haplorrhini</taxon>
        <taxon>Platyrrhini</taxon>
        <taxon>Cebidae</taxon>
        <taxon>Callitrichinae</taxon>
        <taxon>Saguinus</taxon>
    </lineage>
</organism>
<dbReference type="Proteomes" id="UP001266305">
    <property type="component" value="Unassembled WGS sequence"/>
</dbReference>
<keyword evidence="3" id="KW-1185">Reference proteome</keyword>
<protein>
    <submittedName>
        <fullName evidence="2">Uncharacterized protein</fullName>
    </submittedName>
</protein>